<feature type="compositionally biased region" description="Basic and acidic residues" evidence="1">
    <location>
        <begin position="157"/>
        <end position="169"/>
    </location>
</feature>
<dbReference type="OrthoDB" id="2968984at2"/>
<evidence type="ECO:0000256" key="1">
    <source>
        <dbReference type="SAM" id="MobiDB-lite"/>
    </source>
</evidence>
<evidence type="ECO:0000313" key="2">
    <source>
        <dbReference type="EMBL" id="PRO66325.1"/>
    </source>
</evidence>
<dbReference type="Gene3D" id="1.25.40.10">
    <property type="entry name" value="Tetratricopeptide repeat domain"/>
    <property type="match status" value="1"/>
</dbReference>
<dbReference type="AlphaFoldDB" id="A0A2P6MJ74"/>
<evidence type="ECO:0008006" key="4">
    <source>
        <dbReference type="Google" id="ProtNLM"/>
    </source>
</evidence>
<comment type="caution">
    <text evidence="2">The sequence shown here is derived from an EMBL/GenBank/DDBJ whole genome shotgun (WGS) entry which is preliminary data.</text>
</comment>
<proteinExistence type="predicted"/>
<accession>A0A2P6MJ74</accession>
<organism evidence="2 3">
    <name type="scientific">Alkalicoccus urumqiensis</name>
    <name type="common">Bacillus urumqiensis</name>
    <dbReference type="NCBI Taxonomy" id="1548213"/>
    <lineage>
        <taxon>Bacteria</taxon>
        <taxon>Bacillati</taxon>
        <taxon>Bacillota</taxon>
        <taxon>Bacilli</taxon>
        <taxon>Bacillales</taxon>
        <taxon>Bacillaceae</taxon>
        <taxon>Alkalicoccus</taxon>
    </lineage>
</organism>
<name>A0A2P6MJ74_ALKUR</name>
<feature type="region of interest" description="Disordered" evidence="1">
    <location>
        <begin position="149"/>
        <end position="169"/>
    </location>
</feature>
<reference evidence="2 3" key="1">
    <citation type="submission" date="2018-03" db="EMBL/GenBank/DDBJ databases">
        <title>Bacillus urumqiensis sp. nov., a moderately haloalkaliphilic bacterium isolated from a salt lake.</title>
        <authorList>
            <person name="Zhao B."/>
            <person name="Liao Z."/>
        </authorList>
    </citation>
    <scope>NUCLEOTIDE SEQUENCE [LARGE SCALE GENOMIC DNA]</scope>
    <source>
        <strain evidence="2 3">BZ-SZ-XJ18</strain>
    </source>
</reference>
<protein>
    <recommendedName>
        <fullName evidence="4">Tetratricopeptide repeat protein</fullName>
    </recommendedName>
</protein>
<sequence length="169" mass="19211">MRLFSFFHSSKKEHASAKRSEAFEEALRRFDEERKKNPMEAEAALADAGKAISSVPEKHDWHMAAGEFYASRRDASSHEKLKNVSRSHIEAAPEIIEAFKKEYHKESLLDFIPPDIPAFHRLAEIYEEEGNIDGAIDVAAEAEKLGIRDGTPGGFAARKERLMEKRRSR</sequence>
<evidence type="ECO:0000313" key="3">
    <source>
        <dbReference type="Proteomes" id="UP000243650"/>
    </source>
</evidence>
<dbReference type="RefSeq" id="WP_105958515.1">
    <property type="nucleotide sequence ID" value="NZ_PVNS01000004.1"/>
</dbReference>
<keyword evidence="3" id="KW-1185">Reference proteome</keyword>
<gene>
    <name evidence="2" type="ORF">C6I21_05845</name>
</gene>
<dbReference type="Proteomes" id="UP000243650">
    <property type="component" value="Unassembled WGS sequence"/>
</dbReference>
<dbReference type="InterPro" id="IPR011990">
    <property type="entry name" value="TPR-like_helical_dom_sf"/>
</dbReference>
<dbReference type="EMBL" id="PVNS01000004">
    <property type="protein sequence ID" value="PRO66325.1"/>
    <property type="molecule type" value="Genomic_DNA"/>
</dbReference>